<dbReference type="GO" id="GO:0003735">
    <property type="term" value="F:structural constituent of ribosome"/>
    <property type="evidence" value="ECO:0007669"/>
    <property type="project" value="InterPro"/>
</dbReference>
<dbReference type="InterPro" id="IPR000114">
    <property type="entry name" value="Ribosomal_uL16_bact-type"/>
</dbReference>
<comment type="function">
    <text evidence="6 8">Binds 23S rRNA and is also seen to make contacts with the A and possibly P site tRNAs.</text>
</comment>
<evidence type="ECO:0000256" key="3">
    <source>
        <dbReference type="ARBA" id="ARBA00022980"/>
    </source>
</evidence>
<dbReference type="PANTHER" id="PTHR12220">
    <property type="entry name" value="50S/60S RIBOSOMAL PROTEIN L16"/>
    <property type="match status" value="1"/>
</dbReference>
<comment type="caution">
    <text evidence="9">The sequence shown here is derived from an EMBL/GenBank/DDBJ whole genome shotgun (WGS) entry which is preliminary data.</text>
</comment>
<keyword evidence="3 6" id="KW-0689">Ribosomal protein</keyword>
<evidence type="ECO:0000313" key="10">
    <source>
        <dbReference type="Proteomes" id="UP000228533"/>
    </source>
</evidence>
<gene>
    <name evidence="6" type="primary">rplP</name>
    <name evidence="9" type="ORF">COT94_01520</name>
</gene>
<dbReference type="GO" id="GO:0006412">
    <property type="term" value="P:translation"/>
    <property type="evidence" value="ECO:0007669"/>
    <property type="project" value="UniProtKB-UniRule"/>
</dbReference>
<dbReference type="GO" id="GO:0019843">
    <property type="term" value="F:rRNA binding"/>
    <property type="evidence" value="ECO:0007669"/>
    <property type="project" value="UniProtKB-UniRule"/>
</dbReference>
<accession>A0A2M6WU24</accession>
<dbReference type="Proteomes" id="UP000228533">
    <property type="component" value="Unassembled WGS sequence"/>
</dbReference>
<proteinExistence type="inferred from homology"/>
<evidence type="ECO:0000256" key="1">
    <source>
        <dbReference type="ARBA" id="ARBA00008931"/>
    </source>
</evidence>
<keyword evidence="6 8" id="KW-0694">RNA-binding</keyword>
<organism evidence="9 10">
    <name type="scientific">Candidatus Falkowbacteria bacterium CG10_big_fil_rev_8_21_14_0_10_37_14</name>
    <dbReference type="NCBI Taxonomy" id="1974561"/>
    <lineage>
        <taxon>Bacteria</taxon>
        <taxon>Candidatus Falkowiibacteriota</taxon>
    </lineage>
</organism>
<dbReference type="InterPro" id="IPR036920">
    <property type="entry name" value="Ribosomal_uL16_sf"/>
</dbReference>
<dbReference type="FunFam" id="3.90.1170.10:FF:000001">
    <property type="entry name" value="50S ribosomal protein L16"/>
    <property type="match status" value="1"/>
</dbReference>
<dbReference type="HAMAP" id="MF_01342">
    <property type="entry name" value="Ribosomal_uL16"/>
    <property type="match status" value="1"/>
</dbReference>
<dbReference type="InterPro" id="IPR047873">
    <property type="entry name" value="Ribosomal_uL16"/>
</dbReference>
<keyword evidence="2 6" id="KW-0820">tRNA-binding</keyword>
<dbReference type="GO" id="GO:0000049">
    <property type="term" value="F:tRNA binding"/>
    <property type="evidence" value="ECO:0007669"/>
    <property type="project" value="UniProtKB-KW"/>
</dbReference>
<dbReference type="AlphaFoldDB" id="A0A2M6WU24"/>
<dbReference type="CDD" id="cd01433">
    <property type="entry name" value="Ribosomal_L16_L10e"/>
    <property type="match status" value="1"/>
</dbReference>
<dbReference type="Pfam" id="PF00252">
    <property type="entry name" value="Ribosomal_L16"/>
    <property type="match status" value="1"/>
</dbReference>
<dbReference type="SUPFAM" id="SSF54686">
    <property type="entry name" value="Ribosomal protein L16p/L10e"/>
    <property type="match status" value="1"/>
</dbReference>
<dbReference type="GO" id="GO:0005840">
    <property type="term" value="C:ribosome"/>
    <property type="evidence" value="ECO:0007669"/>
    <property type="project" value="UniProtKB-KW"/>
</dbReference>
<dbReference type="Gene3D" id="3.90.1170.10">
    <property type="entry name" value="Ribosomal protein L10e/L16"/>
    <property type="match status" value="1"/>
</dbReference>
<reference evidence="10" key="1">
    <citation type="submission" date="2017-09" db="EMBL/GenBank/DDBJ databases">
        <title>Depth-based differentiation of microbial function through sediment-hosted aquifers and enrichment of novel symbionts in the deep terrestrial subsurface.</title>
        <authorList>
            <person name="Probst A.J."/>
            <person name="Ladd B."/>
            <person name="Jarett J.K."/>
            <person name="Geller-Mcgrath D.E."/>
            <person name="Sieber C.M.K."/>
            <person name="Emerson J.B."/>
            <person name="Anantharaman K."/>
            <person name="Thomas B.C."/>
            <person name="Malmstrom R."/>
            <person name="Stieglmeier M."/>
            <person name="Klingl A."/>
            <person name="Woyke T."/>
            <person name="Ryan C.M."/>
            <person name="Banfield J.F."/>
        </authorList>
    </citation>
    <scope>NUCLEOTIDE SEQUENCE [LARGE SCALE GENOMIC DNA]</scope>
</reference>
<evidence type="ECO:0000256" key="7">
    <source>
        <dbReference type="RuleBase" id="RU004413"/>
    </source>
</evidence>
<keyword evidence="6 8" id="KW-0699">rRNA-binding</keyword>
<dbReference type="GO" id="GO:1990904">
    <property type="term" value="C:ribonucleoprotein complex"/>
    <property type="evidence" value="ECO:0007669"/>
    <property type="project" value="UniProtKB-KW"/>
</dbReference>
<evidence type="ECO:0000256" key="4">
    <source>
        <dbReference type="ARBA" id="ARBA00023274"/>
    </source>
</evidence>
<dbReference type="NCBIfam" id="TIGR01164">
    <property type="entry name" value="rplP_bact"/>
    <property type="match status" value="1"/>
</dbReference>
<evidence type="ECO:0000256" key="6">
    <source>
        <dbReference type="HAMAP-Rule" id="MF_01342"/>
    </source>
</evidence>
<comment type="similarity">
    <text evidence="1 6 7">Belongs to the universal ribosomal protein uL16 family.</text>
</comment>
<name>A0A2M6WU24_9BACT</name>
<evidence type="ECO:0000256" key="2">
    <source>
        <dbReference type="ARBA" id="ARBA00022555"/>
    </source>
</evidence>
<protein>
    <recommendedName>
        <fullName evidence="5 6">Large ribosomal subunit protein uL16</fullName>
    </recommendedName>
</protein>
<dbReference type="PANTHER" id="PTHR12220:SF13">
    <property type="entry name" value="LARGE RIBOSOMAL SUBUNIT PROTEIN UL16M"/>
    <property type="match status" value="1"/>
</dbReference>
<dbReference type="InterPro" id="IPR016180">
    <property type="entry name" value="Ribosomal_uL16_dom"/>
</dbReference>
<evidence type="ECO:0000256" key="8">
    <source>
        <dbReference type="RuleBase" id="RU004414"/>
    </source>
</evidence>
<keyword evidence="4 6" id="KW-0687">Ribonucleoprotein</keyword>
<sequence>MLSPKKTKYRKSHKLGHGGHATQKIFLAFGSYGMKSMETCWVTARQIESARRVLSREMDRAGKMWIRIFPDAPVTIKGGEIPMGKGKGAVDHYVAKIKAGTIMFELDGLPEAEAKRAVTLAAHKLPVKCLFVKK</sequence>
<comment type="subunit">
    <text evidence="6 8">Part of the 50S ribosomal subunit.</text>
</comment>
<dbReference type="EMBL" id="PFAM01000009">
    <property type="protein sequence ID" value="PIT96241.1"/>
    <property type="molecule type" value="Genomic_DNA"/>
</dbReference>
<dbReference type="PRINTS" id="PR00060">
    <property type="entry name" value="RIBOSOMALL16"/>
</dbReference>
<evidence type="ECO:0000256" key="5">
    <source>
        <dbReference type="ARBA" id="ARBA00035198"/>
    </source>
</evidence>
<evidence type="ECO:0000313" key="9">
    <source>
        <dbReference type="EMBL" id="PIT96241.1"/>
    </source>
</evidence>